<dbReference type="PROSITE" id="PS50863">
    <property type="entry name" value="B3"/>
    <property type="match status" value="1"/>
</dbReference>
<keyword evidence="2" id="KW-0805">Transcription regulation</keyword>
<gene>
    <name evidence="7" type="ORF">Fot_12831</name>
</gene>
<evidence type="ECO:0000256" key="4">
    <source>
        <dbReference type="ARBA" id="ARBA00023163"/>
    </source>
</evidence>
<evidence type="ECO:0000313" key="7">
    <source>
        <dbReference type="EMBL" id="KAL2543598.1"/>
    </source>
</evidence>
<evidence type="ECO:0000256" key="5">
    <source>
        <dbReference type="ARBA" id="ARBA00023242"/>
    </source>
</evidence>
<organism evidence="7 8">
    <name type="scientific">Forsythia ovata</name>
    <dbReference type="NCBI Taxonomy" id="205694"/>
    <lineage>
        <taxon>Eukaryota</taxon>
        <taxon>Viridiplantae</taxon>
        <taxon>Streptophyta</taxon>
        <taxon>Embryophyta</taxon>
        <taxon>Tracheophyta</taxon>
        <taxon>Spermatophyta</taxon>
        <taxon>Magnoliopsida</taxon>
        <taxon>eudicotyledons</taxon>
        <taxon>Gunneridae</taxon>
        <taxon>Pentapetalae</taxon>
        <taxon>asterids</taxon>
        <taxon>lamiids</taxon>
        <taxon>Lamiales</taxon>
        <taxon>Oleaceae</taxon>
        <taxon>Forsythieae</taxon>
        <taxon>Forsythia</taxon>
    </lineage>
</organism>
<dbReference type="CDD" id="cd10017">
    <property type="entry name" value="B3_DNA"/>
    <property type="match status" value="1"/>
</dbReference>
<dbReference type="GO" id="GO:0005634">
    <property type="term" value="C:nucleus"/>
    <property type="evidence" value="ECO:0007669"/>
    <property type="project" value="UniProtKB-SubCell"/>
</dbReference>
<sequence length="348" mass="39543">MEFGFLFPNNTNFPVPPVKITSDMQLKWLIELNKRHHTPLCVTLIRREQPMNRPNAANEADDEVRDELYHNRDDFWNTVEIARDDDVVFPETNATQRPPEIVQDNEEEFPFTNDDLIASVSRSNQAVRPRTVDESACEYLTDRGLWTNLPTSFSTTVHMDAPIASSSSSQPLPSFQITMSARSFCHRCIYVPGTFARTHLPRFVNEVQIHDAAGRVWQIGLDRRGNGIVRRIARGWAAFYSTKNISPGDTCVFELINSDIPAFNIRASTLNVSNLASYIDNNAIMTKKLDSLKSNHLNQLHKESTSCKEIDSLQLINQTLGYATELERIIVVIWGINFGGEKRKFGID</sequence>
<dbReference type="InterPro" id="IPR015300">
    <property type="entry name" value="DNA-bd_pseudobarrel_sf"/>
</dbReference>
<comment type="caution">
    <text evidence="7">The sequence shown here is derived from an EMBL/GenBank/DDBJ whole genome shotgun (WGS) entry which is preliminary data.</text>
</comment>
<keyword evidence="5" id="KW-0539">Nucleus</keyword>
<keyword evidence="3" id="KW-0238">DNA-binding</keyword>
<dbReference type="AlphaFoldDB" id="A0ABD1W1S0"/>
<dbReference type="GO" id="GO:0003677">
    <property type="term" value="F:DNA binding"/>
    <property type="evidence" value="ECO:0007669"/>
    <property type="project" value="UniProtKB-KW"/>
</dbReference>
<reference evidence="8" key="1">
    <citation type="submission" date="2024-07" db="EMBL/GenBank/DDBJ databases">
        <title>Two chromosome-level genome assemblies of Korean endemic species Abeliophyllum distichum and Forsythia ovata (Oleaceae).</title>
        <authorList>
            <person name="Jang H."/>
        </authorList>
    </citation>
    <scope>NUCLEOTIDE SEQUENCE [LARGE SCALE GENOMIC DNA]</scope>
</reference>
<dbReference type="InterPro" id="IPR003340">
    <property type="entry name" value="B3_DNA-bd"/>
</dbReference>
<dbReference type="EMBL" id="JBFOLJ010000004">
    <property type="protein sequence ID" value="KAL2543598.1"/>
    <property type="molecule type" value="Genomic_DNA"/>
</dbReference>
<evidence type="ECO:0000259" key="6">
    <source>
        <dbReference type="PROSITE" id="PS50863"/>
    </source>
</evidence>
<keyword evidence="8" id="KW-1185">Reference proteome</keyword>
<name>A0ABD1W1S0_9LAMI</name>
<evidence type="ECO:0000256" key="1">
    <source>
        <dbReference type="ARBA" id="ARBA00004123"/>
    </source>
</evidence>
<dbReference type="Gene3D" id="2.40.330.10">
    <property type="entry name" value="DNA-binding pseudobarrel domain"/>
    <property type="match status" value="1"/>
</dbReference>
<comment type="subcellular location">
    <subcellularLocation>
        <location evidence="1">Nucleus</location>
    </subcellularLocation>
</comment>
<evidence type="ECO:0000256" key="2">
    <source>
        <dbReference type="ARBA" id="ARBA00023015"/>
    </source>
</evidence>
<protein>
    <submittedName>
        <fullName evidence="7">B3 DNA binding domain</fullName>
    </submittedName>
</protein>
<feature type="domain" description="TF-B3" evidence="6">
    <location>
        <begin position="174"/>
        <end position="269"/>
    </location>
</feature>
<dbReference type="Proteomes" id="UP001604277">
    <property type="component" value="Unassembled WGS sequence"/>
</dbReference>
<dbReference type="SMART" id="SM01019">
    <property type="entry name" value="B3"/>
    <property type="match status" value="1"/>
</dbReference>
<dbReference type="SUPFAM" id="SSF101936">
    <property type="entry name" value="DNA-binding pseudobarrel domain"/>
    <property type="match status" value="1"/>
</dbReference>
<evidence type="ECO:0000313" key="8">
    <source>
        <dbReference type="Proteomes" id="UP001604277"/>
    </source>
</evidence>
<proteinExistence type="predicted"/>
<accession>A0ABD1W1S0</accession>
<dbReference type="Pfam" id="PF02362">
    <property type="entry name" value="B3"/>
    <property type="match status" value="1"/>
</dbReference>
<evidence type="ECO:0000256" key="3">
    <source>
        <dbReference type="ARBA" id="ARBA00023125"/>
    </source>
</evidence>
<keyword evidence="4" id="KW-0804">Transcription</keyword>